<sequence>MLIINCLFSIGKKGSSGVCGVEMWKKSTVGIPQFPSLSLKSCCRPLLVALFIGGMLYHCNKIWYSCSGCIFFSGWECF</sequence>
<gene>
    <name evidence="1" type="ORF">BACUNI_04026</name>
</gene>
<accession>A0ABC9N6L3</accession>
<protein>
    <submittedName>
        <fullName evidence="1">Uncharacterized protein</fullName>
    </submittedName>
</protein>
<dbReference type="AlphaFoldDB" id="A0ABC9N6L3"/>
<proteinExistence type="predicted"/>
<evidence type="ECO:0000313" key="1">
    <source>
        <dbReference type="EMBL" id="EDO52411.1"/>
    </source>
</evidence>
<keyword evidence="2" id="KW-1185">Reference proteome</keyword>
<organism evidence="1 2">
    <name type="scientific">Bacteroides uniformis (strain ATCC 8492 / DSM 6597 / CCUG 4942 / CIP 103695 / JCM 5828 / KCTC 5204 / NCTC 13054 / VPI 0061)</name>
    <dbReference type="NCBI Taxonomy" id="411479"/>
    <lineage>
        <taxon>Bacteria</taxon>
        <taxon>Pseudomonadati</taxon>
        <taxon>Bacteroidota</taxon>
        <taxon>Bacteroidia</taxon>
        <taxon>Bacteroidales</taxon>
        <taxon>Bacteroidaceae</taxon>
        <taxon>Bacteroides</taxon>
    </lineage>
</organism>
<reference evidence="1" key="2">
    <citation type="submission" date="2013-11" db="EMBL/GenBank/DDBJ databases">
        <title>Draft genome sequence of Bacteroides uniformis (ATCC 8492).</title>
        <authorList>
            <person name="Sudarsanam P."/>
            <person name="Ley R."/>
            <person name="Guruge J."/>
            <person name="Turnbaugh P.J."/>
            <person name="Mahowald M."/>
            <person name="Liep D."/>
            <person name="Gordon J."/>
        </authorList>
    </citation>
    <scope>NUCLEOTIDE SEQUENCE</scope>
    <source>
        <strain evidence="1">ATCC 8492</strain>
    </source>
</reference>
<dbReference type="EMBL" id="AAYH02000048">
    <property type="protein sequence ID" value="EDO52411.1"/>
    <property type="molecule type" value="Genomic_DNA"/>
</dbReference>
<name>A0ABC9N6L3_BACUC</name>
<comment type="caution">
    <text evidence="1">The sequence shown here is derived from an EMBL/GenBank/DDBJ whole genome shotgun (WGS) entry which is preliminary data.</text>
</comment>
<evidence type="ECO:0000313" key="2">
    <source>
        <dbReference type="Proteomes" id="UP000004110"/>
    </source>
</evidence>
<reference evidence="1" key="1">
    <citation type="submission" date="2007-06" db="EMBL/GenBank/DDBJ databases">
        <authorList>
            <person name="Fulton L."/>
            <person name="Clifton S."/>
            <person name="Fulton B."/>
            <person name="Xu J."/>
            <person name="Minx P."/>
            <person name="Pepin K.H."/>
            <person name="Johnson M."/>
            <person name="Thiruvilangam P."/>
            <person name="Bhonagiri V."/>
            <person name="Nash W.E."/>
            <person name="Mardis E.R."/>
            <person name="Wilson R.K."/>
        </authorList>
    </citation>
    <scope>NUCLEOTIDE SEQUENCE [LARGE SCALE GENOMIC DNA]</scope>
    <source>
        <strain evidence="1">ATCC 8492</strain>
    </source>
</reference>
<dbReference type="Proteomes" id="UP000004110">
    <property type="component" value="Unassembled WGS sequence"/>
</dbReference>